<dbReference type="FunCoup" id="T1EH20">
    <property type="interactions" value="499"/>
</dbReference>
<keyword evidence="1" id="KW-0479">Metal-binding</keyword>
<evidence type="ECO:0000313" key="4">
    <source>
        <dbReference type="EMBL" id="ESN97893.1"/>
    </source>
</evidence>
<evidence type="ECO:0008006" key="7">
    <source>
        <dbReference type="Google" id="ProtNLM"/>
    </source>
</evidence>
<dbReference type="PANTHER" id="PTHR22966">
    <property type="entry name" value="2-AMINOETHANETHIOL DIOXYGENASE"/>
    <property type="match status" value="1"/>
</dbReference>
<dbReference type="InterPro" id="IPR011051">
    <property type="entry name" value="RmlC_Cupin_sf"/>
</dbReference>
<dbReference type="EnsemblMetazoa" id="HelroT124593">
    <property type="protein sequence ID" value="HelroP124593"/>
    <property type="gene ID" value="HelroG124593"/>
</dbReference>
<reference evidence="6" key="1">
    <citation type="submission" date="2012-12" db="EMBL/GenBank/DDBJ databases">
        <authorList>
            <person name="Hellsten U."/>
            <person name="Grimwood J."/>
            <person name="Chapman J.A."/>
            <person name="Shapiro H."/>
            <person name="Aerts A."/>
            <person name="Otillar R.P."/>
            <person name="Terry A.Y."/>
            <person name="Boore J.L."/>
            <person name="Simakov O."/>
            <person name="Marletaz F."/>
            <person name="Cho S.-J."/>
            <person name="Edsinger-Gonzales E."/>
            <person name="Havlak P."/>
            <person name="Kuo D.-H."/>
            <person name="Larsson T."/>
            <person name="Lv J."/>
            <person name="Arendt D."/>
            <person name="Savage R."/>
            <person name="Osoegawa K."/>
            <person name="de Jong P."/>
            <person name="Lindberg D.R."/>
            <person name="Seaver E.C."/>
            <person name="Weisblat D.A."/>
            <person name="Putnam N.H."/>
            <person name="Grigoriev I.V."/>
            <person name="Rokhsar D.S."/>
        </authorList>
    </citation>
    <scope>NUCLEOTIDE SEQUENCE</scope>
</reference>
<dbReference type="CDD" id="cd20289">
    <property type="entry name" value="cupin_ADO"/>
    <property type="match status" value="1"/>
</dbReference>
<dbReference type="RefSeq" id="XP_009023968.1">
    <property type="nucleotide sequence ID" value="XM_009025720.1"/>
</dbReference>
<evidence type="ECO:0000313" key="6">
    <source>
        <dbReference type="Proteomes" id="UP000015101"/>
    </source>
</evidence>
<protein>
    <recommendedName>
        <fullName evidence="7">2-aminoethanethiol dioxygenase</fullName>
    </recommendedName>
</protein>
<dbReference type="GeneID" id="20195870"/>
<keyword evidence="2" id="KW-0560">Oxidoreductase</keyword>
<evidence type="ECO:0000256" key="3">
    <source>
        <dbReference type="ARBA" id="ARBA00023004"/>
    </source>
</evidence>
<dbReference type="EMBL" id="KB097269">
    <property type="protein sequence ID" value="ESN97893.1"/>
    <property type="molecule type" value="Genomic_DNA"/>
</dbReference>
<keyword evidence="6" id="KW-1185">Reference proteome</keyword>
<evidence type="ECO:0000313" key="5">
    <source>
        <dbReference type="EnsemblMetazoa" id="HelroP124593"/>
    </source>
</evidence>
<dbReference type="EMBL" id="AMQM01006094">
    <property type="status" value="NOT_ANNOTATED_CDS"/>
    <property type="molecule type" value="Genomic_DNA"/>
</dbReference>
<reference evidence="5" key="3">
    <citation type="submission" date="2015-06" db="UniProtKB">
        <authorList>
            <consortium name="EnsemblMetazoa"/>
        </authorList>
    </citation>
    <scope>IDENTIFICATION</scope>
</reference>
<dbReference type="Pfam" id="PF07847">
    <property type="entry name" value="PCO_ADO"/>
    <property type="match status" value="1"/>
</dbReference>
<dbReference type="InParanoid" id="T1EH20"/>
<proteinExistence type="predicted"/>
<dbReference type="InterPro" id="IPR014710">
    <property type="entry name" value="RmlC-like_jellyroll"/>
</dbReference>
<dbReference type="AlphaFoldDB" id="T1EH20"/>
<reference evidence="4 6" key="2">
    <citation type="journal article" date="2013" name="Nature">
        <title>Insights into bilaterian evolution from three spiralian genomes.</title>
        <authorList>
            <person name="Simakov O."/>
            <person name="Marletaz F."/>
            <person name="Cho S.J."/>
            <person name="Edsinger-Gonzales E."/>
            <person name="Havlak P."/>
            <person name="Hellsten U."/>
            <person name="Kuo D.H."/>
            <person name="Larsson T."/>
            <person name="Lv J."/>
            <person name="Arendt D."/>
            <person name="Savage R."/>
            <person name="Osoegawa K."/>
            <person name="de Jong P."/>
            <person name="Grimwood J."/>
            <person name="Chapman J.A."/>
            <person name="Shapiro H."/>
            <person name="Aerts A."/>
            <person name="Otillar R.P."/>
            <person name="Terry A.Y."/>
            <person name="Boore J.L."/>
            <person name="Grigoriev I.V."/>
            <person name="Lindberg D.R."/>
            <person name="Seaver E.C."/>
            <person name="Weisblat D.A."/>
            <person name="Putnam N.H."/>
            <person name="Rokhsar D.S."/>
        </authorList>
    </citation>
    <scope>NUCLEOTIDE SEQUENCE</scope>
</reference>
<sequence length="161" mass="18173">APVTYIDVWKDENFTMGVFVLKPGSKIPLHDHPQMYGLIKVIYGSCAVKSFSIKKTSNGSSVDLSFQTPIQVCRHPTVNATTSSDVITLTPDVANFHEISTLETPIAFFDVLFPPYNDEEERSCNYYKEIKNDNLTETELVKIDAPVEYWTNSEVYRGPTI</sequence>
<dbReference type="InterPro" id="IPR012864">
    <property type="entry name" value="PCO/ADO"/>
</dbReference>
<dbReference type="STRING" id="6412.T1EH20"/>
<dbReference type="CTD" id="20195870"/>
<dbReference type="Gene3D" id="2.60.120.10">
    <property type="entry name" value="Jelly Rolls"/>
    <property type="match status" value="1"/>
</dbReference>
<dbReference type="Proteomes" id="UP000015101">
    <property type="component" value="Unassembled WGS sequence"/>
</dbReference>
<dbReference type="GO" id="GO:0046872">
    <property type="term" value="F:metal ion binding"/>
    <property type="evidence" value="ECO:0007669"/>
    <property type="project" value="UniProtKB-KW"/>
</dbReference>
<dbReference type="OrthoDB" id="271433at2759"/>
<dbReference type="PANTHER" id="PTHR22966:SF61">
    <property type="entry name" value="2-AMINOETHANETHIOL DIOXYGENASE"/>
    <property type="match status" value="1"/>
</dbReference>
<evidence type="ECO:0000256" key="1">
    <source>
        <dbReference type="ARBA" id="ARBA00022723"/>
    </source>
</evidence>
<evidence type="ECO:0000256" key="2">
    <source>
        <dbReference type="ARBA" id="ARBA00023002"/>
    </source>
</evidence>
<dbReference type="GO" id="GO:0016702">
    <property type="term" value="F:oxidoreductase activity, acting on single donors with incorporation of molecular oxygen, incorporation of two atoms of oxygen"/>
    <property type="evidence" value="ECO:0007669"/>
    <property type="project" value="InterPro"/>
</dbReference>
<dbReference type="SUPFAM" id="SSF51182">
    <property type="entry name" value="RmlC-like cupins"/>
    <property type="match status" value="1"/>
</dbReference>
<keyword evidence="3" id="KW-0408">Iron</keyword>
<organism evidence="5 6">
    <name type="scientific">Helobdella robusta</name>
    <name type="common">Californian leech</name>
    <dbReference type="NCBI Taxonomy" id="6412"/>
    <lineage>
        <taxon>Eukaryota</taxon>
        <taxon>Metazoa</taxon>
        <taxon>Spiralia</taxon>
        <taxon>Lophotrochozoa</taxon>
        <taxon>Annelida</taxon>
        <taxon>Clitellata</taxon>
        <taxon>Hirudinea</taxon>
        <taxon>Rhynchobdellida</taxon>
        <taxon>Glossiphoniidae</taxon>
        <taxon>Helobdella</taxon>
    </lineage>
</organism>
<accession>T1EH20</accession>
<gene>
    <name evidence="5" type="primary">20195870</name>
    <name evidence="4" type="ORF">HELRODRAFT_124593</name>
</gene>
<dbReference type="eggNOG" id="KOG4281">
    <property type="taxonomic scope" value="Eukaryota"/>
</dbReference>
<dbReference type="KEGG" id="hro:HELRODRAFT_124593"/>
<dbReference type="OMA" id="VRDCEMS"/>
<dbReference type="HOGENOM" id="CLU_061320_2_1_1"/>
<name>T1EH20_HELRO</name>